<feature type="compositionally biased region" description="Low complexity" evidence="1">
    <location>
        <begin position="235"/>
        <end position="253"/>
    </location>
</feature>
<organism evidence="3 4">
    <name type="scientific">Halobellus rubicundus</name>
    <dbReference type="NCBI Taxonomy" id="2996466"/>
    <lineage>
        <taxon>Archaea</taxon>
        <taxon>Methanobacteriati</taxon>
        <taxon>Methanobacteriota</taxon>
        <taxon>Stenosarchaea group</taxon>
        <taxon>Halobacteria</taxon>
        <taxon>Halobacteriales</taxon>
        <taxon>Haloferacaceae</taxon>
        <taxon>Halobellus</taxon>
    </lineage>
</organism>
<name>A0ABD5MGZ4_9EURY</name>
<dbReference type="Proteomes" id="UP001570511">
    <property type="component" value="Unassembled WGS sequence"/>
</dbReference>
<feature type="compositionally biased region" description="Polar residues" evidence="1">
    <location>
        <begin position="326"/>
        <end position="343"/>
    </location>
</feature>
<dbReference type="RefSeq" id="WP_372390124.1">
    <property type="nucleotide sequence ID" value="NZ_JBGNYA010000001.1"/>
</dbReference>
<evidence type="ECO:0000313" key="4">
    <source>
        <dbReference type="Proteomes" id="UP001570511"/>
    </source>
</evidence>
<feature type="region of interest" description="Disordered" evidence="1">
    <location>
        <begin position="229"/>
        <end position="350"/>
    </location>
</feature>
<evidence type="ECO:0000256" key="1">
    <source>
        <dbReference type="SAM" id="MobiDB-lite"/>
    </source>
</evidence>
<reference evidence="3 4" key="1">
    <citation type="submission" date="2024-08" db="EMBL/GenBank/DDBJ databases">
        <title>Halobellus sp. MBLA0158 whole genome sequence.</title>
        <authorList>
            <person name="Hwang C.Y."/>
            <person name="Cho E.-S."/>
            <person name="Seo M.-J."/>
        </authorList>
    </citation>
    <scope>NUCLEOTIDE SEQUENCE [LARGE SCALE GENOMIC DNA]</scope>
    <source>
        <strain evidence="3 4">MBLA0158</strain>
    </source>
</reference>
<keyword evidence="4" id="KW-1185">Reference proteome</keyword>
<keyword evidence="2" id="KW-0812">Transmembrane</keyword>
<keyword evidence="2" id="KW-0472">Membrane</keyword>
<accession>A0ABD5MGZ4</accession>
<comment type="caution">
    <text evidence="3">The sequence shown here is derived from an EMBL/GenBank/DDBJ whole genome shotgun (WGS) entry which is preliminary data.</text>
</comment>
<gene>
    <name evidence="3" type="ORF">OS889_12135</name>
</gene>
<evidence type="ECO:0008006" key="5">
    <source>
        <dbReference type="Google" id="ProtNLM"/>
    </source>
</evidence>
<evidence type="ECO:0000313" key="3">
    <source>
        <dbReference type="EMBL" id="MFA1611753.1"/>
    </source>
</evidence>
<feature type="compositionally biased region" description="Polar residues" evidence="1">
    <location>
        <begin position="284"/>
        <end position="311"/>
    </location>
</feature>
<keyword evidence="2" id="KW-1133">Transmembrane helix</keyword>
<dbReference type="EMBL" id="JBGNYA010000001">
    <property type="protein sequence ID" value="MFA1611753.1"/>
    <property type="molecule type" value="Genomic_DNA"/>
</dbReference>
<feature type="transmembrane region" description="Helical" evidence="2">
    <location>
        <begin position="347"/>
        <end position="369"/>
    </location>
</feature>
<evidence type="ECO:0000256" key="2">
    <source>
        <dbReference type="SAM" id="Phobius"/>
    </source>
</evidence>
<proteinExistence type="predicted"/>
<dbReference type="AlphaFoldDB" id="A0ABD5MGZ4"/>
<sequence length="371" mass="38649">MTRGHLFVLFVFFVVSLVALSGGVVADENTTADYTIEATTSIDTPQRTLTIIGRDFNVSSLGRVKTGSVIRASVARPGNGDFRILLYSYDGERITTVEGNENGTYTLDGTDSLDSGTYLLALSIDRSFEKVQPVVVSGYDFSVDAPADASPEESVSVDVQLTGDAPLPTYIELVVMNDSMHRYTMAHLVDTREYTVLVGDLQPGEYRLYASAHNDSQIAGASSVQTLTIAESESESTPTPTTTSDEPTTARTPGQSGGLAGQSPATPSGGGVTPSVESPAVSPAATQSPVTPSRTQRSPALTTPKPTQRTSDPVDASGGAADPNPTVDTQSIASTTDGSSRLSGTPVATPGFTAVTTLLGIAVLLFTGLRD</sequence>
<protein>
    <recommendedName>
        <fullName evidence="5">Cell surface glycoprotein</fullName>
    </recommendedName>
</protein>